<dbReference type="AlphaFoldDB" id="A0AB34JFX8"/>
<gene>
    <name evidence="2" type="ORF">AB1Y20_023627</name>
</gene>
<reference evidence="2 3" key="1">
    <citation type="journal article" date="2024" name="Science">
        <title>Giant polyketide synthase enzymes in the biosynthesis of giant marine polyether toxins.</title>
        <authorList>
            <person name="Fallon T.R."/>
            <person name="Shende V.V."/>
            <person name="Wierzbicki I.H."/>
            <person name="Pendleton A.L."/>
            <person name="Watervoot N.F."/>
            <person name="Auber R.P."/>
            <person name="Gonzalez D.J."/>
            <person name="Wisecaver J.H."/>
            <person name="Moore B.S."/>
        </authorList>
    </citation>
    <scope>NUCLEOTIDE SEQUENCE [LARGE SCALE GENOMIC DNA]</scope>
    <source>
        <strain evidence="2 3">12B1</strain>
    </source>
</reference>
<dbReference type="Proteomes" id="UP001515480">
    <property type="component" value="Unassembled WGS sequence"/>
</dbReference>
<sequence>MAALLGSAVVLKGLSRAELNDARGHAVSYDESTGRVGVRLASGRCVAVRLANLSLLVGSEAVDLSTTREARLHAAADDLNELLDGEPLDALRAHLAQRAARPGCAPSPRARLAGGAAALVEAVGGEGGEAVAAEACLALAKLAGRGARGKEAVIAAGGAAALAAAAGGRAGGAAWRALASVANGGEACKRAVVEAGVARRAADAARRGEDRGVLRLCCATLANLANGEACSGALVEAGAAAAVVGVMKRFPGEAELIGDACLALANLASHKQGGGAESVCEADGVAMVVKAVRALGESSPKVRHWGSAALVNLASNNGECKEAVIESGGVGAAVHLLQICPCGEAEAQKMAAGVLTHISSSGEAGRHEVTATGGVAAATKCMSTADDVPLIEECMRAVASMVFASDEDFRTSAIPAVLENILLRFPTEPRVQDMGRALLTRLGR</sequence>
<evidence type="ECO:0000256" key="1">
    <source>
        <dbReference type="ARBA" id="ARBA00022737"/>
    </source>
</evidence>
<dbReference type="InterPro" id="IPR000225">
    <property type="entry name" value="Armadillo"/>
</dbReference>
<dbReference type="PANTHER" id="PTHR22895">
    <property type="entry name" value="ARMADILLO REPEAT-CONTAINING PROTEIN 6"/>
    <property type="match status" value="1"/>
</dbReference>
<dbReference type="EMBL" id="JBGBPQ010000009">
    <property type="protein sequence ID" value="KAL1520157.1"/>
    <property type="molecule type" value="Genomic_DNA"/>
</dbReference>
<dbReference type="Gene3D" id="1.25.10.10">
    <property type="entry name" value="Leucine-rich Repeat Variant"/>
    <property type="match status" value="1"/>
</dbReference>
<comment type="caution">
    <text evidence="2">The sequence shown here is derived from an EMBL/GenBank/DDBJ whole genome shotgun (WGS) entry which is preliminary data.</text>
</comment>
<evidence type="ECO:0000313" key="2">
    <source>
        <dbReference type="EMBL" id="KAL1520157.1"/>
    </source>
</evidence>
<evidence type="ECO:0008006" key="4">
    <source>
        <dbReference type="Google" id="ProtNLM"/>
    </source>
</evidence>
<dbReference type="Pfam" id="PF00514">
    <property type="entry name" value="Arm"/>
    <property type="match status" value="1"/>
</dbReference>
<dbReference type="SUPFAM" id="SSF48371">
    <property type="entry name" value="ARM repeat"/>
    <property type="match status" value="1"/>
</dbReference>
<keyword evidence="3" id="KW-1185">Reference proteome</keyword>
<protein>
    <recommendedName>
        <fullName evidence="4">Armadillo repeat-containing protein 8</fullName>
    </recommendedName>
</protein>
<keyword evidence="1" id="KW-0677">Repeat</keyword>
<name>A0AB34JFX8_PRYPA</name>
<proteinExistence type="predicted"/>
<organism evidence="2 3">
    <name type="scientific">Prymnesium parvum</name>
    <name type="common">Toxic golden alga</name>
    <dbReference type="NCBI Taxonomy" id="97485"/>
    <lineage>
        <taxon>Eukaryota</taxon>
        <taxon>Haptista</taxon>
        <taxon>Haptophyta</taxon>
        <taxon>Prymnesiophyceae</taxon>
        <taxon>Prymnesiales</taxon>
        <taxon>Prymnesiaceae</taxon>
        <taxon>Prymnesium</taxon>
    </lineage>
</organism>
<dbReference type="InterPro" id="IPR016024">
    <property type="entry name" value="ARM-type_fold"/>
</dbReference>
<dbReference type="SMART" id="SM00185">
    <property type="entry name" value="ARM"/>
    <property type="match status" value="4"/>
</dbReference>
<dbReference type="InterPro" id="IPR011989">
    <property type="entry name" value="ARM-like"/>
</dbReference>
<dbReference type="PANTHER" id="PTHR22895:SF0">
    <property type="entry name" value="ARMADILLO REPEAT-CONTAINING PROTEIN 6"/>
    <property type="match status" value="1"/>
</dbReference>
<accession>A0AB34JFX8</accession>
<evidence type="ECO:0000313" key="3">
    <source>
        <dbReference type="Proteomes" id="UP001515480"/>
    </source>
</evidence>